<dbReference type="EMBL" id="CP010868">
    <property type="protein sequence ID" value="AJM92799.1"/>
    <property type="molecule type" value="Genomic_DNA"/>
</dbReference>
<organism evidence="1 2">
    <name type="scientific">Nitrosopumilus piranensis</name>
    <dbReference type="NCBI Taxonomy" id="1582439"/>
    <lineage>
        <taxon>Archaea</taxon>
        <taxon>Nitrososphaerota</taxon>
        <taxon>Nitrososphaeria</taxon>
        <taxon>Nitrosopumilales</taxon>
        <taxon>Nitrosopumilaceae</taxon>
        <taxon>Nitrosopumilus</taxon>
    </lineage>
</organism>
<dbReference type="PATRIC" id="fig|1582439.9.peg.1637"/>
<dbReference type="Proteomes" id="UP000032027">
    <property type="component" value="Chromosome"/>
</dbReference>
<dbReference type="HOGENOM" id="CLU_1673907_0_0_2"/>
<reference evidence="2" key="1">
    <citation type="submission" date="2015-02" db="EMBL/GenBank/DDBJ databases">
        <title>Characterization of two novel Thaumarchaeota isolated from the Northern Adriatic Sea.</title>
        <authorList>
            <person name="Bayer B."/>
            <person name="Vojvoda J."/>
            <person name="Offre P."/>
            <person name="Srivastava A."/>
            <person name="Elisabeth N."/>
            <person name="Garcia J.A.L."/>
            <person name="Schleper C."/>
            <person name="Herndl G.J."/>
        </authorList>
    </citation>
    <scope>NUCLEOTIDE SEQUENCE [LARGE SCALE GENOMIC DNA]</scope>
    <source>
        <strain evidence="2">D3C</strain>
    </source>
</reference>
<evidence type="ECO:0000313" key="1">
    <source>
        <dbReference type="EMBL" id="AJM92799.1"/>
    </source>
</evidence>
<gene>
    <name evidence="1" type="ORF">NPIRD3C_1587</name>
</gene>
<dbReference type="RefSeq" id="WP_148703576.1">
    <property type="nucleotide sequence ID" value="NZ_CP010868.1"/>
</dbReference>
<dbReference type="KEGG" id="nid:NPIRD3C_1587"/>
<keyword evidence="2" id="KW-1185">Reference proteome</keyword>
<accession>A0A0C5BX06</accession>
<evidence type="ECO:0000313" key="2">
    <source>
        <dbReference type="Proteomes" id="UP000032027"/>
    </source>
</evidence>
<evidence type="ECO:0008006" key="3">
    <source>
        <dbReference type="Google" id="ProtNLM"/>
    </source>
</evidence>
<reference evidence="1 2" key="2">
    <citation type="journal article" date="2016" name="ISME J.">
        <title>Physiological and genomic characterization of two novel marine thaumarchaeal strains indicates niche differentiation.</title>
        <authorList>
            <person name="Bayer B."/>
            <person name="Vojvoda J."/>
            <person name="Offre P."/>
            <person name="Alves R.J."/>
            <person name="Elisabeth N.H."/>
            <person name="Garcia J.A."/>
            <person name="Volland J.M."/>
            <person name="Srivastava A."/>
            <person name="Schleper C."/>
            <person name="Herndl G.J."/>
        </authorList>
    </citation>
    <scope>NUCLEOTIDE SEQUENCE [LARGE SCALE GENOMIC DNA]</scope>
    <source>
        <strain evidence="1 2">D3C</strain>
    </source>
</reference>
<name>A0A0C5BX06_9ARCH</name>
<proteinExistence type="predicted"/>
<dbReference type="GeneID" id="41600692"/>
<protein>
    <recommendedName>
        <fullName evidence="3">SHOCT domain-containing protein</fullName>
    </recommendedName>
</protein>
<sequence>MKQMRNQKAIINTQIGPMLPSSQKINQDISDFQESFKTNATIAKDFVIKEKRARLKDLNEKITSIPDKVSTSEYWNKLKNSTKTTSKIIQNATKDGLKESRGPINKFKKFVTGMFIREKYPGERDLELLTKLAELKQKKIITQKEFNSKKKKILAKI</sequence>
<reference evidence="1 2" key="3">
    <citation type="journal article" date="2019" name="Int. J. Syst. Evol. Microbiol.">
        <title>Nitrosopumilus adriaticus sp. nov. and Nitrosopumilus piranensis sp. nov., two ammonia-oxidizing archaea from the Adriatic Sea and members of the class Nitrososphaeria.</title>
        <authorList>
            <person name="Bayer B."/>
            <person name="Vojvoda J."/>
            <person name="Reinthaler T."/>
            <person name="Reyes C."/>
            <person name="Pinto M."/>
            <person name="Herndl G.J."/>
        </authorList>
    </citation>
    <scope>NUCLEOTIDE SEQUENCE [LARGE SCALE GENOMIC DNA]</scope>
    <source>
        <strain evidence="1 2">D3C</strain>
    </source>
</reference>
<dbReference type="AlphaFoldDB" id="A0A0C5BX06"/>